<protein>
    <submittedName>
        <fullName evidence="2">Rid family hydrolase</fullName>
    </submittedName>
</protein>
<gene>
    <name evidence="2" type="ORF">OG222_35540</name>
</gene>
<name>A0AAU1M3V9_9ACTN</name>
<evidence type="ECO:0000256" key="1">
    <source>
        <dbReference type="ARBA" id="ARBA00010552"/>
    </source>
</evidence>
<dbReference type="Gene3D" id="3.30.1330.40">
    <property type="entry name" value="RutC-like"/>
    <property type="match status" value="1"/>
</dbReference>
<dbReference type="EMBL" id="CP108169">
    <property type="protein sequence ID" value="WTQ78132.1"/>
    <property type="molecule type" value="Genomic_DNA"/>
</dbReference>
<dbReference type="Pfam" id="PF01042">
    <property type="entry name" value="Ribonuc_L-PSP"/>
    <property type="match status" value="1"/>
</dbReference>
<dbReference type="CDD" id="cd00448">
    <property type="entry name" value="YjgF_YER057c_UK114_family"/>
    <property type="match status" value="1"/>
</dbReference>
<dbReference type="GO" id="GO:0019239">
    <property type="term" value="F:deaminase activity"/>
    <property type="evidence" value="ECO:0007669"/>
    <property type="project" value="TreeGrafter"/>
</dbReference>
<accession>A0AAU1M3V9</accession>
<dbReference type="InterPro" id="IPR006175">
    <property type="entry name" value="YjgF/YER057c/UK114"/>
</dbReference>
<proteinExistence type="inferred from homology"/>
<dbReference type="SUPFAM" id="SSF55298">
    <property type="entry name" value="YjgF-like"/>
    <property type="match status" value="1"/>
</dbReference>
<dbReference type="GO" id="GO:0005829">
    <property type="term" value="C:cytosol"/>
    <property type="evidence" value="ECO:0007669"/>
    <property type="project" value="TreeGrafter"/>
</dbReference>
<organism evidence="2">
    <name type="scientific">Streptomyces sp. NBC_00148</name>
    <dbReference type="NCBI Taxonomy" id="2903626"/>
    <lineage>
        <taxon>Bacteria</taxon>
        <taxon>Bacillati</taxon>
        <taxon>Actinomycetota</taxon>
        <taxon>Actinomycetes</taxon>
        <taxon>Kitasatosporales</taxon>
        <taxon>Streptomycetaceae</taxon>
        <taxon>Streptomyces</taxon>
    </lineage>
</organism>
<sequence>MNHYSTARLRSVATATAPAPFGHYAQATVTPDGAVWVSAQLPVGGGVLATSPLAEQTRQALTNVLAVVEAAGGRADSVARVTLYLTDISDWDSVDAVFGEVFGTHRPARAVLQVAGLHHDYRVAADAVGWCTR</sequence>
<dbReference type="AlphaFoldDB" id="A0AAU1M3V9"/>
<reference evidence="2" key="1">
    <citation type="submission" date="2022-10" db="EMBL/GenBank/DDBJ databases">
        <title>The complete genomes of actinobacterial strains from the NBC collection.</title>
        <authorList>
            <person name="Joergensen T.S."/>
            <person name="Alvarez Arevalo M."/>
            <person name="Sterndorff E.B."/>
            <person name="Faurdal D."/>
            <person name="Vuksanovic O."/>
            <person name="Mourched A.-S."/>
            <person name="Charusanti P."/>
            <person name="Shaw S."/>
            <person name="Blin K."/>
            <person name="Weber T."/>
        </authorList>
    </citation>
    <scope>NUCLEOTIDE SEQUENCE</scope>
    <source>
        <strain evidence="2">NBC_00148</strain>
    </source>
</reference>
<comment type="similarity">
    <text evidence="1">Belongs to the RutC family.</text>
</comment>
<evidence type="ECO:0000313" key="2">
    <source>
        <dbReference type="EMBL" id="WTQ78132.1"/>
    </source>
</evidence>
<keyword evidence="2" id="KW-0378">Hydrolase</keyword>
<dbReference type="PANTHER" id="PTHR11803">
    <property type="entry name" value="2-IMINOBUTANOATE/2-IMINOPROPANOATE DEAMINASE RIDA"/>
    <property type="match status" value="1"/>
</dbReference>
<dbReference type="PANTHER" id="PTHR11803:SF58">
    <property type="entry name" value="PROTEIN HMF1-RELATED"/>
    <property type="match status" value="1"/>
</dbReference>
<dbReference type="InterPro" id="IPR035959">
    <property type="entry name" value="RutC-like_sf"/>
</dbReference>